<organism evidence="1 2">
    <name type="scientific">Pendulispora rubella</name>
    <dbReference type="NCBI Taxonomy" id="2741070"/>
    <lineage>
        <taxon>Bacteria</taxon>
        <taxon>Pseudomonadati</taxon>
        <taxon>Myxococcota</taxon>
        <taxon>Myxococcia</taxon>
        <taxon>Myxococcales</taxon>
        <taxon>Sorangiineae</taxon>
        <taxon>Pendulisporaceae</taxon>
        <taxon>Pendulispora</taxon>
    </lineage>
</organism>
<keyword evidence="2" id="KW-1185">Reference proteome</keyword>
<sequence length="54" mass="6084">MALLDEAGFSLYEKRALVSLGVLGVADAASTLWQKALRDLREIRFYPRRSRSSV</sequence>
<dbReference type="Proteomes" id="UP001374803">
    <property type="component" value="Chromosome"/>
</dbReference>
<dbReference type="EMBL" id="CP089983">
    <property type="protein sequence ID" value="WXB01803.1"/>
    <property type="molecule type" value="Genomic_DNA"/>
</dbReference>
<accession>A0ABZ2KT25</accession>
<dbReference type="RefSeq" id="WP_394831422.1">
    <property type="nucleotide sequence ID" value="NZ_CP089929.1"/>
</dbReference>
<reference evidence="1" key="1">
    <citation type="submission" date="2021-12" db="EMBL/GenBank/DDBJ databases">
        <title>Discovery of the Pendulisporaceae a myxobacterial family with distinct sporulation behavior and unique specialized metabolism.</title>
        <authorList>
            <person name="Garcia R."/>
            <person name="Popoff A."/>
            <person name="Bader C.D."/>
            <person name="Loehr J."/>
            <person name="Walesch S."/>
            <person name="Walt C."/>
            <person name="Boldt J."/>
            <person name="Bunk B."/>
            <person name="Haeckl F.J.F.P.J."/>
            <person name="Gunesch A.P."/>
            <person name="Birkelbach J."/>
            <person name="Nuebel U."/>
            <person name="Pietschmann T."/>
            <person name="Bach T."/>
            <person name="Mueller R."/>
        </authorList>
    </citation>
    <scope>NUCLEOTIDE SEQUENCE</scope>
    <source>
        <strain evidence="1">MSr11367</strain>
    </source>
</reference>
<protein>
    <submittedName>
        <fullName evidence="1">Uncharacterized protein</fullName>
    </submittedName>
</protein>
<proteinExistence type="predicted"/>
<evidence type="ECO:0000313" key="2">
    <source>
        <dbReference type="Proteomes" id="UP001374803"/>
    </source>
</evidence>
<evidence type="ECO:0000313" key="1">
    <source>
        <dbReference type="EMBL" id="WXB01803.1"/>
    </source>
</evidence>
<name>A0ABZ2KT25_9BACT</name>
<gene>
    <name evidence="1" type="ORF">LVJ94_33410</name>
</gene>